<accession>A0A1S2LXX1</accession>
<sequence length="193" mass="21989">MLELVTKHARNFVLTEGGRKELEGIYYDEDGSIGVTDSHVLLYIPKAHNLKEAVIRHHKTGKKIVGKYPNLKYLINLNYSSEIELDMNHLARHIKSLEAAYATIGQIGTLHNDLTYKVLGTPHQSYILTLKGKISSDFNPISLNVFNLYKCLLVFKDLKVDKVYFRLAGSMSPMLITDPDERVKTLISPVRRY</sequence>
<dbReference type="Proteomes" id="UP000179524">
    <property type="component" value="Unassembled WGS sequence"/>
</dbReference>
<evidence type="ECO:0000313" key="1">
    <source>
        <dbReference type="EMBL" id="OIJ17080.1"/>
    </source>
</evidence>
<dbReference type="AlphaFoldDB" id="A0A1S2LXX1"/>
<dbReference type="RefSeq" id="WP_071307808.1">
    <property type="nucleotide sequence ID" value="NZ_MLQR01000001.1"/>
</dbReference>
<keyword evidence="2" id="KW-1185">Reference proteome</keyword>
<evidence type="ECO:0008006" key="3">
    <source>
        <dbReference type="Google" id="ProtNLM"/>
    </source>
</evidence>
<organism evidence="1 2">
    <name type="scientific">Anaerobacillus alkalilacustris</name>
    <dbReference type="NCBI Taxonomy" id="393763"/>
    <lineage>
        <taxon>Bacteria</taxon>
        <taxon>Bacillati</taxon>
        <taxon>Bacillota</taxon>
        <taxon>Bacilli</taxon>
        <taxon>Bacillales</taxon>
        <taxon>Bacillaceae</taxon>
        <taxon>Anaerobacillus</taxon>
    </lineage>
</organism>
<proteinExistence type="predicted"/>
<gene>
    <name evidence="1" type="ORF">BKP37_00635</name>
</gene>
<evidence type="ECO:0000313" key="2">
    <source>
        <dbReference type="Proteomes" id="UP000179524"/>
    </source>
</evidence>
<dbReference type="EMBL" id="MLQR01000001">
    <property type="protein sequence ID" value="OIJ17080.1"/>
    <property type="molecule type" value="Genomic_DNA"/>
</dbReference>
<reference evidence="1 2" key="1">
    <citation type="submission" date="2016-10" db="EMBL/GenBank/DDBJ databases">
        <title>Draft genome sequences of four alkaliphilic bacteria belonging to the Anaerobacillus genus.</title>
        <authorList>
            <person name="Bassil N.M."/>
            <person name="Lloyd J.R."/>
        </authorList>
    </citation>
    <scope>NUCLEOTIDE SEQUENCE [LARGE SCALE GENOMIC DNA]</scope>
    <source>
        <strain evidence="1 2">DSM 18345</strain>
    </source>
</reference>
<dbReference type="Gene3D" id="3.70.10.10">
    <property type="match status" value="1"/>
</dbReference>
<name>A0A1S2LXX1_9BACI</name>
<comment type="caution">
    <text evidence="1">The sequence shown here is derived from an EMBL/GenBank/DDBJ whole genome shotgun (WGS) entry which is preliminary data.</text>
</comment>
<dbReference type="OrthoDB" id="2968213at2"/>
<protein>
    <recommendedName>
        <fullName evidence="3">DNA polymerase III beta sliding clamp C-terminal domain-containing protein</fullName>
    </recommendedName>
</protein>